<evidence type="ECO:0000259" key="7">
    <source>
        <dbReference type="Pfam" id="PF00345"/>
    </source>
</evidence>
<dbReference type="PROSITE" id="PS51257">
    <property type="entry name" value="PROKAR_LIPOPROTEIN"/>
    <property type="match status" value="1"/>
</dbReference>
<accession>A0ABU9VCC5</accession>
<evidence type="ECO:0000313" key="9">
    <source>
        <dbReference type="EMBL" id="MEN0581391.1"/>
    </source>
</evidence>
<dbReference type="Gene3D" id="2.60.40.10">
    <property type="entry name" value="Immunoglobulins"/>
    <property type="match status" value="2"/>
</dbReference>
<evidence type="ECO:0000256" key="2">
    <source>
        <dbReference type="ARBA" id="ARBA00007399"/>
    </source>
</evidence>
<dbReference type="RefSeq" id="WP_343194618.1">
    <property type="nucleotide sequence ID" value="NZ_JBCIVJ010000020.1"/>
</dbReference>
<dbReference type="InterPro" id="IPR050643">
    <property type="entry name" value="Periplasmic_pilus_chap"/>
</dbReference>
<reference evidence="9 10" key="1">
    <citation type="submission" date="2024-02" db="EMBL/GenBank/DDBJ databases">
        <title>Whole genome of MDR Enterobacteriaceae from southern Thailand.</title>
        <authorList>
            <person name="Surachat K."/>
        </authorList>
    </citation>
    <scope>NUCLEOTIDE SEQUENCE [LARGE SCALE GENOMIC DNA]</scope>
    <source>
        <strain evidence="9 10">PSU_29</strain>
    </source>
</reference>
<dbReference type="InterPro" id="IPR036316">
    <property type="entry name" value="Pili_assmbl_chap_C_dom_sf"/>
</dbReference>
<dbReference type="InterPro" id="IPR016147">
    <property type="entry name" value="Pili_assmbl_chaperone_N"/>
</dbReference>
<evidence type="ECO:0000256" key="4">
    <source>
        <dbReference type="ARBA" id="ARBA00022764"/>
    </source>
</evidence>
<dbReference type="PANTHER" id="PTHR30251:SF2">
    <property type="entry name" value="FIMBRIAL CHAPERONE YADV-RELATED"/>
    <property type="match status" value="1"/>
</dbReference>
<proteinExistence type="inferred from homology"/>
<dbReference type="PANTHER" id="PTHR30251">
    <property type="entry name" value="PILUS ASSEMBLY CHAPERONE"/>
    <property type="match status" value="1"/>
</dbReference>
<keyword evidence="3 6" id="KW-0732">Signal</keyword>
<dbReference type="Pfam" id="PF00345">
    <property type="entry name" value="PapD_N"/>
    <property type="match status" value="1"/>
</dbReference>
<dbReference type="EMBL" id="JBCIVJ010000020">
    <property type="protein sequence ID" value="MEN0581391.1"/>
    <property type="molecule type" value="Genomic_DNA"/>
</dbReference>
<keyword evidence="10" id="KW-1185">Reference proteome</keyword>
<organism evidence="9 10">
    <name type="scientific">Phytobacter palmae</name>
    <dbReference type="NCBI Taxonomy" id="1855371"/>
    <lineage>
        <taxon>Bacteria</taxon>
        <taxon>Pseudomonadati</taxon>
        <taxon>Pseudomonadota</taxon>
        <taxon>Gammaproteobacteria</taxon>
        <taxon>Enterobacterales</taxon>
        <taxon>Enterobacteriaceae</taxon>
        <taxon>Phytobacter</taxon>
    </lineage>
</organism>
<gene>
    <name evidence="9" type="ORF">AAIG39_20650</name>
</gene>
<evidence type="ECO:0000256" key="1">
    <source>
        <dbReference type="ARBA" id="ARBA00004418"/>
    </source>
</evidence>
<evidence type="ECO:0000256" key="3">
    <source>
        <dbReference type="ARBA" id="ARBA00022729"/>
    </source>
</evidence>
<sequence>MRIKTVISFVLILFSCMNSYCYAGIQLDRTRIIYPASEKEVTVSLVNKSTAPRLLQTWIDSGDYTVSPEKASGPFVVSPPIFRVDAGKGQTLRIFYTGTELPKDRESVFWLNILEVKPKPPVADNGTDNYMHVSVRTRMKIFFRPVGLTGTPEESVSGLRWRVIHNDAGYGLECKNSSAYNVSFSHVLFSVDKSKNIETDNGICPARGERIFALHGTPGNSNGKVHFTYIDDFGGFKDEAQSVIGN</sequence>
<dbReference type="InterPro" id="IPR016148">
    <property type="entry name" value="Pili_assmbl_chaperone_C"/>
</dbReference>
<feature type="domain" description="Pili assembly chaperone N-terminal" evidence="7">
    <location>
        <begin position="24"/>
        <end position="148"/>
    </location>
</feature>
<protein>
    <submittedName>
        <fullName evidence="9">Fimbria/pilus periplasmic chaperone</fullName>
    </submittedName>
</protein>
<feature type="signal peptide" evidence="6">
    <location>
        <begin position="1"/>
        <end position="23"/>
    </location>
</feature>
<keyword evidence="4" id="KW-0574">Periplasm</keyword>
<dbReference type="InterPro" id="IPR008962">
    <property type="entry name" value="PapD-like_sf"/>
</dbReference>
<comment type="similarity">
    <text evidence="2">Belongs to the periplasmic pilus chaperone family.</text>
</comment>
<feature type="chain" id="PRO_5045296232" evidence="6">
    <location>
        <begin position="24"/>
        <end position="246"/>
    </location>
</feature>
<comment type="caution">
    <text evidence="9">The sequence shown here is derived from an EMBL/GenBank/DDBJ whole genome shotgun (WGS) entry which is preliminary data.</text>
</comment>
<evidence type="ECO:0000256" key="6">
    <source>
        <dbReference type="SAM" id="SignalP"/>
    </source>
</evidence>
<dbReference type="SUPFAM" id="SSF49584">
    <property type="entry name" value="Periplasmic chaperone C-domain"/>
    <property type="match status" value="1"/>
</dbReference>
<dbReference type="InterPro" id="IPR001829">
    <property type="entry name" value="Pili_assmbl_chaperone_bac"/>
</dbReference>
<dbReference type="InterPro" id="IPR013783">
    <property type="entry name" value="Ig-like_fold"/>
</dbReference>
<feature type="domain" description="Pili assembly chaperone C-terminal" evidence="8">
    <location>
        <begin position="175"/>
        <end position="235"/>
    </location>
</feature>
<keyword evidence="5" id="KW-0143">Chaperone</keyword>
<dbReference type="SUPFAM" id="SSF49354">
    <property type="entry name" value="PapD-like"/>
    <property type="match status" value="1"/>
</dbReference>
<evidence type="ECO:0000259" key="8">
    <source>
        <dbReference type="Pfam" id="PF02753"/>
    </source>
</evidence>
<evidence type="ECO:0000313" key="10">
    <source>
        <dbReference type="Proteomes" id="UP001411173"/>
    </source>
</evidence>
<dbReference type="PRINTS" id="PR00969">
    <property type="entry name" value="CHAPERONPILI"/>
</dbReference>
<comment type="subcellular location">
    <subcellularLocation>
        <location evidence="1">Periplasm</location>
    </subcellularLocation>
</comment>
<name>A0ABU9VCC5_9ENTR</name>
<dbReference type="Pfam" id="PF02753">
    <property type="entry name" value="PapD_C"/>
    <property type="match status" value="1"/>
</dbReference>
<evidence type="ECO:0000256" key="5">
    <source>
        <dbReference type="ARBA" id="ARBA00023186"/>
    </source>
</evidence>
<dbReference type="Proteomes" id="UP001411173">
    <property type="component" value="Unassembled WGS sequence"/>
</dbReference>